<keyword evidence="3" id="KW-1185">Reference proteome</keyword>
<protein>
    <submittedName>
        <fullName evidence="2">Lamin tail domain-containing protein</fullName>
    </submittedName>
</protein>
<comment type="caution">
    <text evidence="2">The sequence shown here is derived from an EMBL/GenBank/DDBJ whole genome shotgun (WGS) entry which is preliminary data.</text>
</comment>
<dbReference type="InterPro" id="IPR001322">
    <property type="entry name" value="Lamin_tail_dom"/>
</dbReference>
<evidence type="ECO:0000259" key="1">
    <source>
        <dbReference type="PROSITE" id="PS51841"/>
    </source>
</evidence>
<dbReference type="Pfam" id="PF00932">
    <property type="entry name" value="LTD"/>
    <property type="match status" value="1"/>
</dbReference>
<reference evidence="2 3" key="1">
    <citation type="journal article" date="2019" name="Int. J. Syst. Evol. Microbiol.">
        <title>The Global Catalogue of Microorganisms (GCM) 10K type strain sequencing project: providing services to taxonomists for standard genome sequencing and annotation.</title>
        <authorList>
            <consortium name="The Broad Institute Genomics Platform"/>
            <consortium name="The Broad Institute Genome Sequencing Center for Infectious Disease"/>
            <person name="Wu L."/>
            <person name="Ma J."/>
        </authorList>
    </citation>
    <scope>NUCLEOTIDE SEQUENCE [LARGE SCALE GENOMIC DNA]</scope>
    <source>
        <strain evidence="2 3">CGMCC 1.12543</strain>
    </source>
</reference>
<gene>
    <name evidence="2" type="ORF">ACFPYI_09780</name>
</gene>
<feature type="domain" description="LTD" evidence="1">
    <location>
        <begin position="1"/>
        <end position="121"/>
    </location>
</feature>
<dbReference type="InterPro" id="IPR036415">
    <property type="entry name" value="Lamin_tail_dom_sf"/>
</dbReference>
<name>A0ABD5RN55_9EURY</name>
<accession>A0ABD5RN55</accession>
<dbReference type="EMBL" id="JBHSQH010000001">
    <property type="protein sequence ID" value="MFC5971620.1"/>
    <property type="molecule type" value="Genomic_DNA"/>
</dbReference>
<dbReference type="Gene3D" id="2.60.40.1260">
    <property type="entry name" value="Lamin Tail domain"/>
    <property type="match status" value="1"/>
</dbReference>
<dbReference type="Proteomes" id="UP001596099">
    <property type="component" value="Unassembled WGS sequence"/>
</dbReference>
<sequence>MTNDQERVHPTTLVLDEIHENPADRDAHHLNEEFVAFENDGPLPLAIGGWTVADESGAEYRFPKGTSLEAGERLVLRSGSGTDTDSTLYWSASEPVWANPGDTVVVRDAEGRVRIRESYNE</sequence>
<organism evidence="2 3">
    <name type="scientific">Halomarina salina</name>
    <dbReference type="NCBI Taxonomy" id="1872699"/>
    <lineage>
        <taxon>Archaea</taxon>
        <taxon>Methanobacteriati</taxon>
        <taxon>Methanobacteriota</taxon>
        <taxon>Stenosarchaea group</taxon>
        <taxon>Halobacteria</taxon>
        <taxon>Halobacteriales</taxon>
        <taxon>Natronomonadaceae</taxon>
        <taxon>Halomarina</taxon>
    </lineage>
</organism>
<evidence type="ECO:0000313" key="3">
    <source>
        <dbReference type="Proteomes" id="UP001596099"/>
    </source>
</evidence>
<evidence type="ECO:0000313" key="2">
    <source>
        <dbReference type="EMBL" id="MFC5971620.1"/>
    </source>
</evidence>
<dbReference type="AlphaFoldDB" id="A0ABD5RN55"/>
<dbReference type="PROSITE" id="PS51841">
    <property type="entry name" value="LTD"/>
    <property type="match status" value="1"/>
</dbReference>
<dbReference type="SUPFAM" id="SSF74853">
    <property type="entry name" value="Lamin A/C globular tail domain"/>
    <property type="match status" value="1"/>
</dbReference>
<proteinExistence type="predicted"/>
<dbReference type="RefSeq" id="WP_247414510.1">
    <property type="nucleotide sequence ID" value="NZ_JALLGW010000001.1"/>
</dbReference>